<evidence type="ECO:0000313" key="3">
    <source>
        <dbReference type="Proteomes" id="UP000630887"/>
    </source>
</evidence>
<feature type="domain" description="HTH marR-type" evidence="1">
    <location>
        <begin position="10"/>
        <end position="141"/>
    </location>
</feature>
<dbReference type="Proteomes" id="UP000630887">
    <property type="component" value="Unassembled WGS sequence"/>
</dbReference>
<dbReference type="RefSeq" id="WP_203696196.1">
    <property type="nucleotide sequence ID" value="NZ_BAAALC010000064.1"/>
</dbReference>
<dbReference type="Gene3D" id="1.10.10.10">
    <property type="entry name" value="Winged helix-like DNA-binding domain superfamily/Winged helix DNA-binding domain"/>
    <property type="match status" value="1"/>
</dbReference>
<keyword evidence="3" id="KW-1185">Reference proteome</keyword>
<proteinExistence type="predicted"/>
<protein>
    <submittedName>
        <fullName evidence="2">MarR family transcriptional regulator</fullName>
    </submittedName>
</protein>
<name>A0A8J3PA96_9ACTN</name>
<dbReference type="SUPFAM" id="SSF46785">
    <property type="entry name" value="Winged helix' DNA-binding domain"/>
    <property type="match status" value="1"/>
</dbReference>
<evidence type="ECO:0000313" key="2">
    <source>
        <dbReference type="EMBL" id="GIG09334.1"/>
    </source>
</evidence>
<dbReference type="PRINTS" id="PR00598">
    <property type="entry name" value="HTHMARR"/>
</dbReference>
<dbReference type="InterPro" id="IPR000835">
    <property type="entry name" value="HTH_MarR-typ"/>
</dbReference>
<dbReference type="AlphaFoldDB" id="A0A8J3PA96"/>
<dbReference type="SMART" id="SM00347">
    <property type="entry name" value="HTH_MARR"/>
    <property type="match status" value="1"/>
</dbReference>
<comment type="caution">
    <text evidence="2">The sequence shown here is derived from an EMBL/GenBank/DDBJ whole genome shotgun (WGS) entry which is preliminary data.</text>
</comment>
<dbReference type="InterPro" id="IPR039422">
    <property type="entry name" value="MarR/SlyA-like"/>
</dbReference>
<dbReference type="PROSITE" id="PS50995">
    <property type="entry name" value="HTH_MARR_2"/>
    <property type="match status" value="1"/>
</dbReference>
<gene>
    <name evidence="2" type="ORF">Cco03nite_60340</name>
</gene>
<dbReference type="InterPro" id="IPR036388">
    <property type="entry name" value="WH-like_DNA-bd_sf"/>
</dbReference>
<dbReference type="InterPro" id="IPR036390">
    <property type="entry name" value="WH_DNA-bd_sf"/>
</dbReference>
<organism evidence="2 3">
    <name type="scientific">Catellatospora coxensis</name>
    <dbReference type="NCBI Taxonomy" id="310354"/>
    <lineage>
        <taxon>Bacteria</taxon>
        <taxon>Bacillati</taxon>
        <taxon>Actinomycetota</taxon>
        <taxon>Actinomycetes</taxon>
        <taxon>Micromonosporales</taxon>
        <taxon>Micromonosporaceae</taxon>
        <taxon>Catellatospora</taxon>
    </lineage>
</organism>
<accession>A0A8J3PA96</accession>
<dbReference type="Pfam" id="PF12802">
    <property type="entry name" value="MarR_2"/>
    <property type="match status" value="1"/>
</dbReference>
<dbReference type="PANTHER" id="PTHR33164">
    <property type="entry name" value="TRANSCRIPTIONAL REGULATOR, MARR FAMILY"/>
    <property type="match status" value="1"/>
</dbReference>
<dbReference type="GO" id="GO:0003700">
    <property type="term" value="F:DNA-binding transcription factor activity"/>
    <property type="evidence" value="ECO:0007669"/>
    <property type="project" value="InterPro"/>
</dbReference>
<dbReference type="PANTHER" id="PTHR33164:SF95">
    <property type="entry name" value="TRANSCRIPTIONAL REGULATOR"/>
    <property type="match status" value="1"/>
</dbReference>
<sequence length="159" mass="17379">MTAMAPTRTSPDLSFLLDHTSHVLRTRMAAALAEIGLTARMHCVLVHALEEERTQIQLAAIGDMDKTTMVVTVDALEKAGLAERRPSSTDRRARIIAVTPAGAKMAARSQEIVDRVHEQALSALPATQRETLLRALESLVTEHLATPDKSAQPVRRARQ</sequence>
<dbReference type="EMBL" id="BONI01000063">
    <property type="protein sequence ID" value="GIG09334.1"/>
    <property type="molecule type" value="Genomic_DNA"/>
</dbReference>
<dbReference type="GO" id="GO:0006950">
    <property type="term" value="P:response to stress"/>
    <property type="evidence" value="ECO:0007669"/>
    <property type="project" value="TreeGrafter"/>
</dbReference>
<evidence type="ECO:0000259" key="1">
    <source>
        <dbReference type="PROSITE" id="PS50995"/>
    </source>
</evidence>
<reference evidence="2 3" key="1">
    <citation type="submission" date="2021-01" db="EMBL/GenBank/DDBJ databases">
        <title>Whole genome shotgun sequence of Catellatospora coxensis NBRC 107359.</title>
        <authorList>
            <person name="Komaki H."/>
            <person name="Tamura T."/>
        </authorList>
    </citation>
    <scope>NUCLEOTIDE SEQUENCE [LARGE SCALE GENOMIC DNA]</scope>
    <source>
        <strain evidence="2 3">NBRC 107359</strain>
    </source>
</reference>